<evidence type="ECO:0000256" key="1">
    <source>
        <dbReference type="SAM" id="MobiDB-lite"/>
    </source>
</evidence>
<keyword evidence="3" id="KW-1185">Reference proteome</keyword>
<reference evidence="3" key="1">
    <citation type="journal article" date="2019" name="Int. J. Syst. Evol. Microbiol.">
        <title>The Global Catalogue of Microorganisms (GCM) 10K type strain sequencing project: providing services to taxonomists for standard genome sequencing and annotation.</title>
        <authorList>
            <consortium name="The Broad Institute Genomics Platform"/>
            <consortium name="The Broad Institute Genome Sequencing Center for Infectious Disease"/>
            <person name="Wu L."/>
            <person name="Ma J."/>
        </authorList>
    </citation>
    <scope>NUCLEOTIDE SEQUENCE [LARGE SCALE GENOMIC DNA]</scope>
    <source>
        <strain evidence="3">JCM 4738</strain>
    </source>
</reference>
<organism evidence="2 3">
    <name type="scientific">Streptomyces cirratus</name>
    <dbReference type="NCBI Taxonomy" id="68187"/>
    <lineage>
        <taxon>Bacteria</taxon>
        <taxon>Bacillati</taxon>
        <taxon>Actinomycetota</taxon>
        <taxon>Actinomycetes</taxon>
        <taxon>Kitasatosporales</taxon>
        <taxon>Streptomycetaceae</taxon>
        <taxon>Streptomyces</taxon>
    </lineage>
</organism>
<dbReference type="RefSeq" id="WP_229873872.1">
    <property type="nucleotide sequence ID" value="NZ_BMVP01000008.1"/>
</dbReference>
<name>A0ABQ3F316_9ACTN</name>
<evidence type="ECO:0000313" key="2">
    <source>
        <dbReference type="EMBL" id="GHB68727.1"/>
    </source>
</evidence>
<dbReference type="EMBL" id="BMVP01000008">
    <property type="protein sequence ID" value="GHB68727.1"/>
    <property type="molecule type" value="Genomic_DNA"/>
</dbReference>
<feature type="region of interest" description="Disordered" evidence="1">
    <location>
        <begin position="66"/>
        <end position="94"/>
    </location>
</feature>
<comment type="caution">
    <text evidence="2">The sequence shown here is derived from an EMBL/GenBank/DDBJ whole genome shotgun (WGS) entry which is preliminary data.</text>
</comment>
<accession>A0ABQ3F316</accession>
<proteinExistence type="predicted"/>
<evidence type="ECO:0000313" key="3">
    <source>
        <dbReference type="Proteomes" id="UP000642673"/>
    </source>
</evidence>
<gene>
    <name evidence="2" type="ORF">GCM10010347_43730</name>
</gene>
<dbReference type="Proteomes" id="UP000642673">
    <property type="component" value="Unassembled WGS sequence"/>
</dbReference>
<feature type="compositionally biased region" description="Basic and acidic residues" evidence="1">
    <location>
        <begin position="66"/>
        <end position="83"/>
    </location>
</feature>
<protein>
    <submittedName>
        <fullName evidence="2">Uncharacterized protein</fullName>
    </submittedName>
</protein>
<sequence length="94" mass="10626">MRHEEVLLRSPFSRIEAIHWDRTDGLTVDEVVGLQLSFSFTSPAALGSDKMLRDLEPARTDERQYALGRTADRARTRGKEVRNGRTGQHGMLMG</sequence>